<proteinExistence type="predicted"/>
<organism evidence="2 3">
    <name type="scientific">Candidatus Roizmanbacteria bacterium CG_4_9_14_0_2_um_filter_39_13</name>
    <dbReference type="NCBI Taxonomy" id="1974839"/>
    <lineage>
        <taxon>Bacteria</taxon>
        <taxon>Candidatus Roizmaniibacteriota</taxon>
    </lineage>
</organism>
<accession>A0A2M8EWS9</accession>
<dbReference type="AlphaFoldDB" id="A0A2M8EWS9"/>
<keyword evidence="1" id="KW-0812">Transmembrane</keyword>
<dbReference type="Proteomes" id="UP000231383">
    <property type="component" value="Unassembled WGS sequence"/>
</dbReference>
<feature type="transmembrane region" description="Helical" evidence="1">
    <location>
        <begin position="55"/>
        <end position="76"/>
    </location>
</feature>
<keyword evidence="1" id="KW-0472">Membrane</keyword>
<keyword evidence="1" id="KW-1133">Transmembrane helix</keyword>
<gene>
    <name evidence="2" type="ORF">CO051_06305</name>
</gene>
<protein>
    <submittedName>
        <fullName evidence="2">Uncharacterized protein</fullName>
    </submittedName>
</protein>
<comment type="caution">
    <text evidence="2">The sequence shown here is derived from an EMBL/GenBank/DDBJ whole genome shotgun (WGS) entry which is preliminary data.</text>
</comment>
<evidence type="ECO:0000256" key="1">
    <source>
        <dbReference type="SAM" id="Phobius"/>
    </source>
</evidence>
<evidence type="ECO:0000313" key="2">
    <source>
        <dbReference type="EMBL" id="PJC30323.1"/>
    </source>
</evidence>
<evidence type="ECO:0000313" key="3">
    <source>
        <dbReference type="Proteomes" id="UP000231383"/>
    </source>
</evidence>
<name>A0A2M8EWS9_9BACT</name>
<reference evidence="3" key="1">
    <citation type="submission" date="2017-09" db="EMBL/GenBank/DDBJ databases">
        <title>Depth-based differentiation of microbial function through sediment-hosted aquifers and enrichment of novel symbionts in the deep terrestrial subsurface.</title>
        <authorList>
            <person name="Probst A.J."/>
            <person name="Ladd B."/>
            <person name="Jarett J.K."/>
            <person name="Geller-Mcgrath D.E."/>
            <person name="Sieber C.M.K."/>
            <person name="Emerson J.B."/>
            <person name="Anantharaman K."/>
            <person name="Thomas B.C."/>
            <person name="Malmstrom R."/>
            <person name="Stieglmeier M."/>
            <person name="Klingl A."/>
            <person name="Woyke T."/>
            <person name="Ryan C.M."/>
            <person name="Banfield J.F."/>
        </authorList>
    </citation>
    <scope>NUCLEOTIDE SEQUENCE [LARGE SCALE GENOMIC DNA]</scope>
</reference>
<sequence>MGNPFITKVEKKRENHTPIDIKKMTRPQAPSESHTAVIKKKEPKISHIPFEFDKYILMTIVSTIFFVSGFGFWIYINFFMNK</sequence>
<dbReference type="EMBL" id="PFSC01000160">
    <property type="protein sequence ID" value="PJC30323.1"/>
    <property type="molecule type" value="Genomic_DNA"/>
</dbReference>